<dbReference type="GO" id="GO:0006355">
    <property type="term" value="P:regulation of DNA-templated transcription"/>
    <property type="evidence" value="ECO:0007669"/>
    <property type="project" value="InterPro"/>
</dbReference>
<name>A0A9J6PY48_9GAMM</name>
<comment type="caution">
    <text evidence="1">The sequence shown here is derived from an EMBL/GenBank/DDBJ whole genome shotgun (WGS) entry which is preliminary data.</text>
</comment>
<dbReference type="GO" id="GO:0003677">
    <property type="term" value="F:DNA binding"/>
    <property type="evidence" value="ECO:0007669"/>
    <property type="project" value="InterPro"/>
</dbReference>
<organism evidence="1 2">
    <name type="scientific">Winslowiella arboricola</name>
    <dbReference type="NCBI Taxonomy" id="2978220"/>
    <lineage>
        <taxon>Bacteria</taxon>
        <taxon>Pseudomonadati</taxon>
        <taxon>Pseudomonadota</taxon>
        <taxon>Gammaproteobacteria</taxon>
        <taxon>Enterobacterales</taxon>
        <taxon>Erwiniaceae</taxon>
        <taxon>Winslowiella</taxon>
    </lineage>
</organism>
<proteinExistence type="predicted"/>
<evidence type="ECO:0000313" key="2">
    <source>
        <dbReference type="Proteomes" id="UP001064262"/>
    </source>
</evidence>
<sequence>MEIHTLQQASASSKFRNIVSNSVDLSYYDISFSIIDTDSLSVVAVTSNYEWHLCYWGHDLDKGLNQRLITGVKTWRNYDINHANIFAKFFPERKTKIDICTRHGACYEIMSVSSGNELEFAQVVSLLRLKPAISAVAKNLCRKKQDELSLPLRAHKVESVAGKVTDFSRSNPDIWQFGHLTFTSLEMDTIRLLLMCRSMKEIAWLHQCSVKTEHNRLNNIKMKAGCPHHPNSSLFDILNRNGVTQACLETFTISR</sequence>
<accession>A0A9J6PY48</accession>
<dbReference type="SUPFAM" id="SSF46894">
    <property type="entry name" value="C-terminal effector domain of the bipartite response regulators"/>
    <property type="match status" value="1"/>
</dbReference>
<evidence type="ECO:0000313" key="1">
    <source>
        <dbReference type="EMBL" id="MCU5780384.1"/>
    </source>
</evidence>
<dbReference type="InterPro" id="IPR016032">
    <property type="entry name" value="Sig_transdc_resp-reg_C-effctor"/>
</dbReference>
<keyword evidence="2" id="KW-1185">Reference proteome</keyword>
<protein>
    <submittedName>
        <fullName evidence="1">Uncharacterized protein</fullName>
    </submittedName>
</protein>
<reference evidence="1" key="1">
    <citation type="submission" date="2022-09" db="EMBL/GenBank/DDBJ databases">
        <title>Winslowiella arboricola sp. nov., isolated from bleeding cankers on broadleaf hosts.</title>
        <authorList>
            <person name="Brady C."/>
            <person name="Kaur S."/>
            <person name="Crampton B."/>
            <person name="Maddock D."/>
            <person name="Arnold D."/>
            <person name="Denman S."/>
        </authorList>
    </citation>
    <scope>NUCLEOTIDE SEQUENCE</scope>
    <source>
        <strain evidence="1">BAC 15a-03b</strain>
    </source>
</reference>
<gene>
    <name evidence="1" type="ORF">N5923_23105</name>
</gene>
<dbReference type="EMBL" id="JAODIM010000043">
    <property type="protein sequence ID" value="MCU5780384.1"/>
    <property type="molecule type" value="Genomic_DNA"/>
</dbReference>
<dbReference type="AlphaFoldDB" id="A0A9J6PY48"/>
<dbReference type="Proteomes" id="UP001064262">
    <property type="component" value="Unassembled WGS sequence"/>
</dbReference>
<dbReference type="RefSeq" id="WP_267144408.1">
    <property type="nucleotide sequence ID" value="NZ_JAODIL010000081.1"/>
</dbReference>